<sequence length="1007" mass="110201">MRQLSLKKHRAMLLKGVLFLFVMVMNISVFAQEKQISGTVLDETKQPVPGATVLVEGTNRGTITDFDGNFTLKVPNPKSAILSISFIGYTTQKTPVKDQNNFNIELTQSTIAINEVVAVGYGVMKKSDLTGSTVGVKSDDIVQAKTSSVNEALQGKMSGVAISSNSGAPGGDMKIRIRGSNSINGDNDPLVVIDGIIGGTLKELNPNDIASIEVLKDASSTAIYGSRGANGVILVTTKSGKAGETKVSYNGFMGIQSISKKMDVMDAATYANLVNEKRVAEGGSAKYTADQIEGYQTNGGNDWQDDVYRNAVMQNHDMSVSGGTEKTRFLISGQFLDQEGIIKNSNYERYSFRANLETELSDKLTMNTRISGYQSTDNPYNLKWANGSISMDALSFEPTNNAYDENGEYVESEFATVNNPVADYEELNAETKKDGLDLNLSFSYQILPTLTLKVIGGSSKKSSDVYSYNSKYTYGGQGTNGKANISNSWNSSWQNTNMLTYIDSFGDHNLNVTLVNEQSGYKRRSNGTTVTDFDVNLGYDDISLGSNSINPRSAYSESTLMSFLSRVNYSFKDKYLLTAAIRADGSSKFADNSKWGYFPSASFAWRASEEPFIQNIEAISNLKFRTSYGVTGSQAINPYQSHAVMDPGVNYPINGESNSVGNVLVRFDNPNLTWETTSQFNIGADVSLLDGMISITADYYSKETTDLLLLVPVPNYTGFDTELKNVGSLSNKGWDFSVQMNLGNKDFRWNGNLTASTNRSEIIDLSGRDNIIFDNGDMNTILEPNSQFGQFYGYKYEGVWKSSEVAEAAVYGAVSGDAKFHDLNNDNVINSDDRQVIGNALPKWQFGFANNFSYKNWDMSLMFTASIGNDIYNGVNARMMGVVNSDPTSTDILNHWTPENQDSDIPGFSKTNAKTVAYQAESSRFIEDGSFLRLKNITLGYTFNAKNENAIFSSIRVYASGQNLFTLTNYKGYDPEVSNGGGDQTPGYDTAPFPMAKVGSIGVNINF</sequence>
<dbReference type="Proteomes" id="UP000826212">
    <property type="component" value="Chromosome"/>
</dbReference>
<evidence type="ECO:0000313" key="2">
    <source>
        <dbReference type="Proteomes" id="UP000826212"/>
    </source>
</evidence>
<reference evidence="1" key="1">
    <citation type="submission" date="2021-08" db="EMBL/GenBank/DDBJ databases">
        <title>Novel anaerobic bacterium isolated from sea squirt in East Sea, Republic of Korea.</title>
        <authorList>
            <person name="Nguyen T.H."/>
            <person name="Li Z."/>
            <person name="Lee Y.-J."/>
            <person name="Ko J."/>
            <person name="Kim S.-G."/>
        </authorList>
    </citation>
    <scope>NUCLEOTIDE SEQUENCE</scope>
    <source>
        <strain evidence="1">KCTC 25031</strain>
    </source>
</reference>
<proteinExistence type="predicted"/>
<protein>
    <submittedName>
        <fullName evidence="1">TonB-dependent receptor</fullName>
    </submittedName>
</protein>
<keyword evidence="1" id="KW-0675">Receptor</keyword>
<organism evidence="1 2">
    <name type="scientific">Halosquirtibacter laminarini</name>
    <dbReference type="NCBI Taxonomy" id="3374600"/>
    <lineage>
        <taxon>Bacteria</taxon>
        <taxon>Pseudomonadati</taxon>
        <taxon>Bacteroidota</taxon>
        <taxon>Bacteroidia</taxon>
        <taxon>Marinilabiliales</taxon>
        <taxon>Prolixibacteraceae</taxon>
        <taxon>Halosquirtibacter</taxon>
    </lineage>
</organism>
<evidence type="ECO:0000313" key="1">
    <source>
        <dbReference type="EMBL" id="QZE14828.1"/>
    </source>
</evidence>
<dbReference type="EMBL" id="CP081303">
    <property type="protein sequence ID" value="QZE14828.1"/>
    <property type="molecule type" value="Genomic_DNA"/>
</dbReference>
<keyword evidence="2" id="KW-1185">Reference proteome</keyword>
<accession>A0AC61NH06</accession>
<name>A0AC61NH06_9BACT</name>
<gene>
    <name evidence="1" type="ORF">K4L44_02915</name>
</gene>